<reference evidence="2" key="1">
    <citation type="submission" date="2016-11" db="EMBL/GenBank/DDBJ databases">
        <authorList>
            <person name="Varghese N."/>
            <person name="Submissions S."/>
        </authorList>
    </citation>
    <scope>NUCLEOTIDE SEQUENCE [LARGE SCALE GENOMIC DNA]</scope>
    <source>
        <strain evidence="2">DSM 27619</strain>
    </source>
</reference>
<dbReference type="OrthoDB" id="10002529at2"/>
<sequence>MKKLTGLKRSLSSLENKKLKNLKSIVGGRYKIQSNISVNGSVEYDVYEYNGGPYIGRETWFNEDVN</sequence>
<proteinExistence type="predicted"/>
<dbReference type="EMBL" id="FQUT01000005">
    <property type="protein sequence ID" value="SHF57440.1"/>
    <property type="molecule type" value="Genomic_DNA"/>
</dbReference>
<accession>A0A1M5CRT1</accession>
<dbReference type="Proteomes" id="UP000184518">
    <property type="component" value="Unassembled WGS sequence"/>
</dbReference>
<organism evidence="1 2">
    <name type="scientific">Chryseobacterium arachidis</name>
    <dbReference type="NCBI Taxonomy" id="1416778"/>
    <lineage>
        <taxon>Bacteria</taxon>
        <taxon>Pseudomonadati</taxon>
        <taxon>Bacteroidota</taxon>
        <taxon>Flavobacteriia</taxon>
        <taxon>Flavobacteriales</taxon>
        <taxon>Weeksellaceae</taxon>
        <taxon>Chryseobacterium group</taxon>
        <taxon>Chryseobacterium</taxon>
    </lineage>
</organism>
<evidence type="ECO:0000313" key="1">
    <source>
        <dbReference type="EMBL" id="SHF57440.1"/>
    </source>
</evidence>
<name>A0A1M5CRT1_9FLAO</name>
<dbReference type="RefSeq" id="WP_072957254.1">
    <property type="nucleotide sequence ID" value="NZ_FQUT01000005.1"/>
</dbReference>
<dbReference type="STRING" id="1416778.SAMN05443633_10531"/>
<evidence type="ECO:0000313" key="2">
    <source>
        <dbReference type="Proteomes" id="UP000184518"/>
    </source>
</evidence>
<dbReference type="AlphaFoldDB" id="A0A1M5CRT1"/>
<protein>
    <submittedName>
        <fullName evidence="1">Putative peptide modification target, TIGR04139 family</fullName>
    </submittedName>
</protein>
<gene>
    <name evidence="1" type="ORF">SAMN05443633_10531</name>
</gene>
<dbReference type="InterPro" id="IPR026437">
    <property type="entry name" value="CxxCx5CxxC_targ"/>
</dbReference>
<dbReference type="NCBIfam" id="TIGR04139">
    <property type="entry name" value="CxxCx5CxxC_targ"/>
    <property type="match status" value="1"/>
</dbReference>
<keyword evidence="2" id="KW-1185">Reference proteome</keyword>